<dbReference type="PRINTS" id="PR00465">
    <property type="entry name" value="EP450IV"/>
</dbReference>
<keyword evidence="10 13" id="KW-0408">Iron</keyword>
<dbReference type="GeneID" id="64601910"/>
<evidence type="ECO:0000256" key="5">
    <source>
        <dbReference type="ARBA" id="ARBA00022617"/>
    </source>
</evidence>
<dbReference type="Proteomes" id="UP000719766">
    <property type="component" value="Unassembled WGS sequence"/>
</dbReference>
<dbReference type="PANTHER" id="PTHR24305">
    <property type="entry name" value="CYTOCHROME P450"/>
    <property type="match status" value="1"/>
</dbReference>
<evidence type="ECO:0000256" key="11">
    <source>
        <dbReference type="ARBA" id="ARBA00023033"/>
    </source>
</evidence>
<dbReference type="GO" id="GO:0005506">
    <property type="term" value="F:iron ion binding"/>
    <property type="evidence" value="ECO:0007669"/>
    <property type="project" value="InterPro"/>
</dbReference>
<dbReference type="PRINTS" id="PR00385">
    <property type="entry name" value="P450"/>
</dbReference>
<comment type="cofactor">
    <cofactor evidence="1 13">
        <name>heme</name>
        <dbReference type="ChEBI" id="CHEBI:30413"/>
    </cofactor>
</comment>
<evidence type="ECO:0000256" key="3">
    <source>
        <dbReference type="ARBA" id="ARBA00004721"/>
    </source>
</evidence>
<dbReference type="GO" id="GO:0020037">
    <property type="term" value="F:heme binding"/>
    <property type="evidence" value="ECO:0007669"/>
    <property type="project" value="InterPro"/>
</dbReference>
<feature type="transmembrane region" description="Helical" evidence="14">
    <location>
        <begin position="238"/>
        <end position="256"/>
    </location>
</feature>
<keyword evidence="16" id="KW-1185">Reference proteome</keyword>
<dbReference type="Gene3D" id="1.10.630.10">
    <property type="entry name" value="Cytochrome P450"/>
    <property type="match status" value="1"/>
</dbReference>
<name>A0A9P7AAY2_9AGAM</name>
<keyword evidence="12 14" id="KW-0472">Membrane</keyword>
<evidence type="ECO:0000256" key="12">
    <source>
        <dbReference type="ARBA" id="ARBA00023136"/>
    </source>
</evidence>
<organism evidence="15 16">
    <name type="scientific">Suillus plorans</name>
    <dbReference type="NCBI Taxonomy" id="116603"/>
    <lineage>
        <taxon>Eukaryota</taxon>
        <taxon>Fungi</taxon>
        <taxon>Dikarya</taxon>
        <taxon>Basidiomycota</taxon>
        <taxon>Agaricomycotina</taxon>
        <taxon>Agaricomycetes</taxon>
        <taxon>Agaricomycetidae</taxon>
        <taxon>Boletales</taxon>
        <taxon>Suillineae</taxon>
        <taxon>Suillaceae</taxon>
        <taxon>Suillus</taxon>
    </lineage>
</organism>
<keyword evidence="8 14" id="KW-1133">Transmembrane helix</keyword>
<evidence type="ECO:0000256" key="2">
    <source>
        <dbReference type="ARBA" id="ARBA00004370"/>
    </source>
</evidence>
<evidence type="ECO:0000256" key="14">
    <source>
        <dbReference type="SAM" id="Phobius"/>
    </source>
</evidence>
<evidence type="ECO:0000313" key="16">
    <source>
        <dbReference type="Proteomes" id="UP000719766"/>
    </source>
</evidence>
<dbReference type="GO" id="GO:0004497">
    <property type="term" value="F:monooxygenase activity"/>
    <property type="evidence" value="ECO:0007669"/>
    <property type="project" value="UniProtKB-KW"/>
</dbReference>
<comment type="similarity">
    <text evidence="4">Belongs to the cytochrome P450 family.</text>
</comment>
<gene>
    <name evidence="15" type="ORF">HD556DRAFT_1456920</name>
</gene>
<feature type="binding site" description="axial binding residue" evidence="13">
    <location>
        <position position="486"/>
    </location>
    <ligand>
        <name>heme</name>
        <dbReference type="ChEBI" id="CHEBI:30413"/>
    </ligand>
    <ligandPart>
        <name>Fe</name>
        <dbReference type="ChEBI" id="CHEBI:18248"/>
    </ligandPart>
</feature>
<dbReference type="SUPFAM" id="SSF48264">
    <property type="entry name" value="Cytochrome P450"/>
    <property type="match status" value="1"/>
</dbReference>
<dbReference type="GO" id="GO:0016705">
    <property type="term" value="F:oxidoreductase activity, acting on paired donors, with incorporation or reduction of molecular oxygen"/>
    <property type="evidence" value="ECO:0007669"/>
    <property type="project" value="InterPro"/>
</dbReference>
<evidence type="ECO:0000256" key="4">
    <source>
        <dbReference type="ARBA" id="ARBA00010617"/>
    </source>
</evidence>
<comment type="subcellular location">
    <subcellularLocation>
        <location evidence="2">Membrane</location>
    </subcellularLocation>
</comment>
<dbReference type="InterPro" id="IPR050121">
    <property type="entry name" value="Cytochrome_P450_monoxygenase"/>
</dbReference>
<evidence type="ECO:0000256" key="8">
    <source>
        <dbReference type="ARBA" id="ARBA00022989"/>
    </source>
</evidence>
<dbReference type="InterPro" id="IPR001128">
    <property type="entry name" value="Cyt_P450"/>
</dbReference>
<evidence type="ECO:0000256" key="1">
    <source>
        <dbReference type="ARBA" id="ARBA00001971"/>
    </source>
</evidence>
<dbReference type="PANTHER" id="PTHR24305:SF166">
    <property type="entry name" value="CYTOCHROME P450 12A4, MITOCHONDRIAL-RELATED"/>
    <property type="match status" value="1"/>
</dbReference>
<protein>
    <submittedName>
        <fullName evidence="15">Cytochrome P450</fullName>
    </submittedName>
</protein>
<dbReference type="InterPro" id="IPR002403">
    <property type="entry name" value="Cyt_P450_E_grp-IV"/>
</dbReference>
<dbReference type="EMBL" id="JABBWE010000106">
    <property type="protein sequence ID" value="KAG1785647.1"/>
    <property type="molecule type" value="Genomic_DNA"/>
</dbReference>
<evidence type="ECO:0000256" key="7">
    <source>
        <dbReference type="ARBA" id="ARBA00022723"/>
    </source>
</evidence>
<keyword evidence="7 13" id="KW-0479">Metal-binding</keyword>
<dbReference type="OrthoDB" id="1470350at2759"/>
<feature type="transmembrane region" description="Helical" evidence="14">
    <location>
        <begin position="12"/>
        <end position="34"/>
    </location>
</feature>
<reference evidence="15" key="1">
    <citation type="journal article" date="2020" name="New Phytol.">
        <title>Comparative genomics reveals dynamic genome evolution in host specialist ectomycorrhizal fungi.</title>
        <authorList>
            <person name="Lofgren L.A."/>
            <person name="Nguyen N.H."/>
            <person name="Vilgalys R."/>
            <person name="Ruytinx J."/>
            <person name="Liao H.L."/>
            <person name="Branco S."/>
            <person name="Kuo A."/>
            <person name="LaButti K."/>
            <person name="Lipzen A."/>
            <person name="Andreopoulos W."/>
            <person name="Pangilinan J."/>
            <person name="Riley R."/>
            <person name="Hundley H."/>
            <person name="Na H."/>
            <person name="Barry K."/>
            <person name="Grigoriev I.V."/>
            <person name="Stajich J.E."/>
            <person name="Kennedy P.G."/>
        </authorList>
    </citation>
    <scope>NUCLEOTIDE SEQUENCE</scope>
    <source>
        <strain evidence="15">S12</strain>
    </source>
</reference>
<sequence length="547" mass="60847">MDLFTIPSPSSLWTTVSGYAFNIACSFAALWALVKVLRMLRWRVKTTQLLGPPRTSLVYGVSRDLAKSQDNAAIYERWATEYGVVYMIPSVLGQTRVVLCDPRAIAHFYARETRTYVQTPLSLALLESSVGKGLLWAQGETHRRQRKALTPAFSNAAIRKLTSVFYDSAYKAKGKWDTAIESSKDGDAVIEVQNWMNHISLDTVGIAGFSHDFGSLDGKPASVTEVFDTFGSNQKASAVNEVFILLASVFPIILRIPTKRQNLFKKLGFTMEQISNELLIRSRREKDFNIGERGQENSIIGLLIKSEGQDTEFHMSEEEVIAQMKVLLLAGYETTSISLTWALIELSRHPDVQTRLREELLAFGPDPTYDQLKANLPYLDAVVHETLRLHPPVPEITRLAAADDVIPLSEPVRTASGNMTDSISIAKGTLITVSIAAINRSSTIWGPHAKEFKPDRWLTEDGIGGKAKEVQGHRHLLTFVDGPKTCLGKDFAIMEFKTVLSVLVKNFVFEMRDGPDTPVEVARGILPRPRVVGEDGTGVPLRIRLYE</sequence>
<dbReference type="GO" id="GO:0016020">
    <property type="term" value="C:membrane"/>
    <property type="evidence" value="ECO:0007669"/>
    <property type="project" value="UniProtKB-SubCell"/>
</dbReference>
<evidence type="ECO:0000256" key="9">
    <source>
        <dbReference type="ARBA" id="ARBA00023002"/>
    </source>
</evidence>
<comment type="pathway">
    <text evidence="3">Secondary metabolite biosynthesis; terpenoid biosynthesis.</text>
</comment>
<dbReference type="InterPro" id="IPR036396">
    <property type="entry name" value="Cyt_P450_sf"/>
</dbReference>
<dbReference type="Pfam" id="PF00067">
    <property type="entry name" value="p450"/>
    <property type="match status" value="1"/>
</dbReference>
<dbReference type="CDD" id="cd11069">
    <property type="entry name" value="CYP_FUM15-like"/>
    <property type="match status" value="1"/>
</dbReference>
<accession>A0A9P7AAY2</accession>
<keyword evidence="5 13" id="KW-0349">Heme</keyword>
<keyword evidence="6 14" id="KW-0812">Transmembrane</keyword>
<keyword evidence="9" id="KW-0560">Oxidoreductase</keyword>
<evidence type="ECO:0000256" key="13">
    <source>
        <dbReference type="PIRSR" id="PIRSR602403-1"/>
    </source>
</evidence>
<comment type="caution">
    <text evidence="15">The sequence shown here is derived from an EMBL/GenBank/DDBJ whole genome shotgun (WGS) entry which is preliminary data.</text>
</comment>
<dbReference type="AlphaFoldDB" id="A0A9P7AAY2"/>
<evidence type="ECO:0000313" key="15">
    <source>
        <dbReference type="EMBL" id="KAG1785647.1"/>
    </source>
</evidence>
<dbReference type="RefSeq" id="XP_041153130.1">
    <property type="nucleotide sequence ID" value="XM_041308146.1"/>
</dbReference>
<proteinExistence type="inferred from homology"/>
<keyword evidence="11" id="KW-0503">Monooxygenase</keyword>
<evidence type="ECO:0000256" key="6">
    <source>
        <dbReference type="ARBA" id="ARBA00022692"/>
    </source>
</evidence>
<evidence type="ECO:0000256" key="10">
    <source>
        <dbReference type="ARBA" id="ARBA00023004"/>
    </source>
</evidence>